<keyword evidence="9" id="KW-0963">Cytoplasm</keyword>
<comment type="function">
    <text evidence="9">Essential for recycling GMP and indirectly, cGMP.</text>
</comment>
<dbReference type="Gene3D" id="3.30.63.10">
    <property type="entry name" value="Guanylate Kinase phosphate binding domain"/>
    <property type="match status" value="1"/>
</dbReference>
<reference evidence="11 12" key="1">
    <citation type="journal article" date="2016" name="Nat. Commun.">
        <title>Thousands of microbial genomes shed light on interconnected biogeochemical processes in an aquifer system.</title>
        <authorList>
            <person name="Anantharaman K."/>
            <person name="Brown C.T."/>
            <person name="Hug L.A."/>
            <person name="Sharon I."/>
            <person name="Castelle C.J."/>
            <person name="Probst A.J."/>
            <person name="Thomas B.C."/>
            <person name="Singh A."/>
            <person name="Wilkins M.J."/>
            <person name="Karaoz U."/>
            <person name="Brodie E.L."/>
            <person name="Williams K.H."/>
            <person name="Hubbard S.S."/>
            <person name="Banfield J.F."/>
        </authorList>
    </citation>
    <scope>NUCLEOTIDE SEQUENCE [LARGE SCALE GENOMIC DNA]</scope>
</reference>
<dbReference type="GO" id="GO:0005829">
    <property type="term" value="C:cytosol"/>
    <property type="evidence" value="ECO:0007669"/>
    <property type="project" value="TreeGrafter"/>
</dbReference>
<dbReference type="InterPro" id="IPR027417">
    <property type="entry name" value="P-loop_NTPase"/>
</dbReference>
<dbReference type="Pfam" id="PF00625">
    <property type="entry name" value="Guanylate_kin"/>
    <property type="match status" value="1"/>
</dbReference>
<dbReference type="CDD" id="cd00071">
    <property type="entry name" value="GMPK"/>
    <property type="match status" value="1"/>
</dbReference>
<sequence>MGLIRPALFVLSAPSGSGKTTLVKRALARLTFLTLSLSTTTRLPRTGETEGVDYHFCTKEQFLHSVAQGEFLEWAEVHGNFYGTSKKRIQEAQAKGMSVLLDIDVQGAMQLQGLHGFEAYYLFICPPGLEELKKRLHSRGTETPQSLTKRMTNAERELTFQDRYDHVILNDDLEEATLRFMSLLISHSVDLGRLKEVSTEEVIFSLTGNRQDPVVERLLTDLAIPGLGKKNDPH</sequence>
<dbReference type="GO" id="GO:0004385">
    <property type="term" value="F:GMP kinase activity"/>
    <property type="evidence" value="ECO:0007669"/>
    <property type="project" value="UniProtKB-UniRule"/>
</dbReference>
<evidence type="ECO:0000256" key="4">
    <source>
        <dbReference type="ARBA" id="ARBA00022679"/>
    </source>
</evidence>
<keyword evidence="6 9" id="KW-0418">Kinase</keyword>
<dbReference type="AlphaFoldDB" id="A0A1F6GSP8"/>
<dbReference type="SMART" id="SM00072">
    <property type="entry name" value="GuKc"/>
    <property type="match status" value="1"/>
</dbReference>
<evidence type="ECO:0000256" key="5">
    <source>
        <dbReference type="ARBA" id="ARBA00022741"/>
    </source>
</evidence>
<evidence type="ECO:0000256" key="1">
    <source>
        <dbReference type="ARBA" id="ARBA00005790"/>
    </source>
</evidence>
<protein>
    <recommendedName>
        <fullName evidence="3 9">Guanylate kinase</fullName>
        <ecNumber evidence="2 9">2.7.4.8</ecNumber>
    </recommendedName>
    <alternativeName>
        <fullName evidence="8 9">GMP kinase</fullName>
    </alternativeName>
</protein>
<dbReference type="PANTHER" id="PTHR23117">
    <property type="entry name" value="GUANYLATE KINASE-RELATED"/>
    <property type="match status" value="1"/>
</dbReference>
<dbReference type="PANTHER" id="PTHR23117:SF13">
    <property type="entry name" value="GUANYLATE KINASE"/>
    <property type="match status" value="1"/>
</dbReference>
<gene>
    <name evidence="9" type="primary">gmk</name>
    <name evidence="11" type="ORF">A2557_01505</name>
</gene>
<comment type="caution">
    <text evidence="11">The sequence shown here is derived from an EMBL/GenBank/DDBJ whole genome shotgun (WGS) entry which is preliminary data.</text>
</comment>
<dbReference type="InterPro" id="IPR008145">
    <property type="entry name" value="GK/Ca_channel_bsu"/>
</dbReference>
<evidence type="ECO:0000256" key="9">
    <source>
        <dbReference type="HAMAP-Rule" id="MF_00328"/>
    </source>
</evidence>
<feature type="domain" description="Guanylate kinase-like" evidence="10">
    <location>
        <begin position="6"/>
        <end position="185"/>
    </location>
</feature>
<evidence type="ECO:0000256" key="2">
    <source>
        <dbReference type="ARBA" id="ARBA00012961"/>
    </source>
</evidence>
<evidence type="ECO:0000259" key="10">
    <source>
        <dbReference type="PROSITE" id="PS50052"/>
    </source>
</evidence>
<dbReference type="PROSITE" id="PS50052">
    <property type="entry name" value="GUANYLATE_KINASE_2"/>
    <property type="match status" value="1"/>
</dbReference>
<dbReference type="InterPro" id="IPR008144">
    <property type="entry name" value="Guanylate_kin-like_dom"/>
</dbReference>
<dbReference type="Gene3D" id="3.40.50.300">
    <property type="entry name" value="P-loop containing nucleotide triphosphate hydrolases"/>
    <property type="match status" value="1"/>
</dbReference>
<dbReference type="Proteomes" id="UP000177583">
    <property type="component" value="Unassembled WGS sequence"/>
</dbReference>
<dbReference type="HAMAP" id="MF_00328">
    <property type="entry name" value="Guanylate_kinase"/>
    <property type="match status" value="1"/>
</dbReference>
<comment type="similarity">
    <text evidence="1 9">Belongs to the guanylate kinase family.</text>
</comment>
<proteinExistence type="inferred from homology"/>
<dbReference type="GO" id="GO:0005524">
    <property type="term" value="F:ATP binding"/>
    <property type="evidence" value="ECO:0007669"/>
    <property type="project" value="UniProtKB-UniRule"/>
</dbReference>
<dbReference type="NCBIfam" id="TIGR03263">
    <property type="entry name" value="guanyl_kin"/>
    <property type="match status" value="1"/>
</dbReference>
<evidence type="ECO:0000256" key="3">
    <source>
        <dbReference type="ARBA" id="ARBA00016296"/>
    </source>
</evidence>
<dbReference type="FunFam" id="3.30.63.10:FF:000002">
    <property type="entry name" value="Guanylate kinase 1"/>
    <property type="match status" value="1"/>
</dbReference>
<accession>A0A1F6GSP8</accession>
<evidence type="ECO:0000313" key="12">
    <source>
        <dbReference type="Proteomes" id="UP000177583"/>
    </source>
</evidence>
<keyword evidence="4 9" id="KW-0808">Transferase</keyword>
<evidence type="ECO:0000256" key="8">
    <source>
        <dbReference type="ARBA" id="ARBA00030128"/>
    </source>
</evidence>
<comment type="subcellular location">
    <subcellularLocation>
        <location evidence="9">Cytoplasm</location>
    </subcellularLocation>
</comment>
<comment type="catalytic activity">
    <reaction evidence="9">
        <text>GMP + ATP = GDP + ADP</text>
        <dbReference type="Rhea" id="RHEA:20780"/>
        <dbReference type="ChEBI" id="CHEBI:30616"/>
        <dbReference type="ChEBI" id="CHEBI:58115"/>
        <dbReference type="ChEBI" id="CHEBI:58189"/>
        <dbReference type="ChEBI" id="CHEBI:456216"/>
        <dbReference type="EC" id="2.7.4.8"/>
    </reaction>
</comment>
<dbReference type="SUPFAM" id="SSF52540">
    <property type="entry name" value="P-loop containing nucleoside triphosphate hydrolases"/>
    <property type="match status" value="1"/>
</dbReference>
<keyword evidence="7 9" id="KW-0067">ATP-binding</keyword>
<feature type="binding site" evidence="9">
    <location>
        <begin position="13"/>
        <end position="20"/>
    </location>
    <ligand>
        <name>ATP</name>
        <dbReference type="ChEBI" id="CHEBI:30616"/>
    </ligand>
</feature>
<evidence type="ECO:0000256" key="6">
    <source>
        <dbReference type="ARBA" id="ARBA00022777"/>
    </source>
</evidence>
<dbReference type="EC" id="2.7.4.8" evidence="2 9"/>
<evidence type="ECO:0000313" key="11">
    <source>
        <dbReference type="EMBL" id="OGH01173.1"/>
    </source>
</evidence>
<evidence type="ECO:0000256" key="7">
    <source>
        <dbReference type="ARBA" id="ARBA00022840"/>
    </source>
</evidence>
<dbReference type="EMBL" id="MFNF01000038">
    <property type="protein sequence ID" value="OGH01173.1"/>
    <property type="molecule type" value="Genomic_DNA"/>
</dbReference>
<organism evidence="11 12">
    <name type="scientific">Candidatus Lambdaproteobacteria bacterium RIFOXYD2_FULL_56_26</name>
    <dbReference type="NCBI Taxonomy" id="1817773"/>
    <lineage>
        <taxon>Bacteria</taxon>
        <taxon>Pseudomonadati</taxon>
        <taxon>Pseudomonadota</taxon>
        <taxon>Candidatus Lambdaproteobacteria</taxon>
    </lineage>
</organism>
<dbReference type="InterPro" id="IPR017665">
    <property type="entry name" value="Guanylate_kinase"/>
</dbReference>
<name>A0A1F6GSP8_9PROT</name>
<keyword evidence="5 9" id="KW-0547">Nucleotide-binding</keyword>